<dbReference type="InterPro" id="IPR033937">
    <property type="entry name" value="MGS_CPS_CarB"/>
</dbReference>
<protein>
    <recommendedName>
        <fullName evidence="22">Carbamoyl phosphate synthase large chain, C-terminal section</fullName>
        <ecNumber evidence="17">6.3.4.16</ecNumber>
        <ecNumber evidence="6">6.3.5.5</ecNumber>
    </recommendedName>
    <alternativeName>
        <fullName evidence="23">Carbamoyl phosphate synthetase ammonia chain</fullName>
    </alternativeName>
</protein>
<dbReference type="PROSITE" id="PS00866">
    <property type="entry name" value="CPSASE_1"/>
    <property type="match status" value="1"/>
</dbReference>
<evidence type="ECO:0000256" key="15">
    <source>
        <dbReference type="ARBA" id="ARBA00022975"/>
    </source>
</evidence>
<evidence type="ECO:0000256" key="13">
    <source>
        <dbReference type="ARBA" id="ARBA00022840"/>
    </source>
</evidence>
<dbReference type="GO" id="GO:0006526">
    <property type="term" value="P:L-arginine biosynthetic process"/>
    <property type="evidence" value="ECO:0007669"/>
    <property type="project" value="UniProtKB-KW"/>
</dbReference>
<evidence type="ECO:0000256" key="24">
    <source>
        <dbReference type="PROSITE-ProRule" id="PRU00409"/>
    </source>
</evidence>
<evidence type="ECO:0000256" key="16">
    <source>
        <dbReference type="ARBA" id="ARBA00023211"/>
    </source>
</evidence>
<evidence type="ECO:0000256" key="14">
    <source>
        <dbReference type="ARBA" id="ARBA00022842"/>
    </source>
</evidence>
<dbReference type="PROSITE" id="PS00867">
    <property type="entry name" value="CPSASE_2"/>
    <property type="match status" value="1"/>
</dbReference>
<comment type="cofactor">
    <cofactor evidence="2">
        <name>Mg(2+)</name>
        <dbReference type="ChEBI" id="CHEBI:18420"/>
    </cofactor>
</comment>
<organism evidence="27">
    <name type="scientific">Thermocrinis ruber</name>
    <dbReference type="NCBI Taxonomy" id="75906"/>
    <lineage>
        <taxon>Bacteria</taxon>
        <taxon>Pseudomonadati</taxon>
        <taxon>Aquificota</taxon>
        <taxon>Aquificia</taxon>
        <taxon>Aquificales</taxon>
        <taxon>Aquificaceae</taxon>
        <taxon>Thermocrinis</taxon>
    </lineage>
</organism>
<dbReference type="GO" id="GO:0004087">
    <property type="term" value="F:carbamoyl-phosphate synthase (ammonia) activity"/>
    <property type="evidence" value="ECO:0007669"/>
    <property type="project" value="UniProtKB-EC"/>
</dbReference>
<dbReference type="SUPFAM" id="SSF56059">
    <property type="entry name" value="Glutathione synthetase ATP-binding domain-like"/>
    <property type="match status" value="1"/>
</dbReference>
<evidence type="ECO:0000256" key="18">
    <source>
        <dbReference type="ARBA" id="ARBA00047359"/>
    </source>
</evidence>
<keyword evidence="16" id="KW-0464">Manganese</keyword>
<dbReference type="SMART" id="SM00851">
    <property type="entry name" value="MGS"/>
    <property type="match status" value="1"/>
</dbReference>
<evidence type="ECO:0000256" key="4">
    <source>
        <dbReference type="ARBA" id="ARBA00005077"/>
    </source>
</evidence>
<evidence type="ECO:0000256" key="22">
    <source>
        <dbReference type="ARBA" id="ARBA00067580"/>
    </source>
</evidence>
<dbReference type="CDD" id="cd01424">
    <property type="entry name" value="MGS_CPS_II"/>
    <property type="match status" value="1"/>
</dbReference>
<evidence type="ECO:0000256" key="17">
    <source>
        <dbReference type="ARBA" id="ARBA00044063"/>
    </source>
</evidence>
<evidence type="ECO:0000256" key="20">
    <source>
        <dbReference type="ARBA" id="ARBA00057223"/>
    </source>
</evidence>
<dbReference type="GO" id="GO:0005737">
    <property type="term" value="C:cytoplasm"/>
    <property type="evidence" value="ECO:0007669"/>
    <property type="project" value="TreeGrafter"/>
</dbReference>
<dbReference type="SUPFAM" id="SSF52440">
    <property type="entry name" value="PreATP-grasp domain"/>
    <property type="match status" value="1"/>
</dbReference>
<evidence type="ECO:0000256" key="12">
    <source>
        <dbReference type="ARBA" id="ARBA00022741"/>
    </source>
</evidence>
<dbReference type="PROSITE" id="PS50975">
    <property type="entry name" value="ATP_GRASP"/>
    <property type="match status" value="1"/>
</dbReference>
<dbReference type="AlphaFoldDB" id="A0A7C5X536"/>
<evidence type="ECO:0000256" key="8">
    <source>
        <dbReference type="ARBA" id="ARBA00022598"/>
    </source>
</evidence>
<name>A0A7C5X536_9AQUI</name>
<evidence type="ECO:0000256" key="5">
    <source>
        <dbReference type="ARBA" id="ARBA00009799"/>
    </source>
</evidence>
<dbReference type="FunFam" id="3.30.470.20:FF:000013">
    <property type="entry name" value="Carbamoyl-phosphate synthase large chain"/>
    <property type="match status" value="1"/>
</dbReference>
<evidence type="ECO:0000256" key="3">
    <source>
        <dbReference type="ARBA" id="ARBA00004812"/>
    </source>
</evidence>
<evidence type="ECO:0000256" key="6">
    <source>
        <dbReference type="ARBA" id="ARBA00012738"/>
    </source>
</evidence>
<sequence>MKVVILGSGPNRIGQGIEFDYACVQAIFALKEEGVQTVMVNCNPETVSTDYDTADRLYFEPIVLENVLEIIRREKPDGLLIQFGGQTPLKLSIPLRNLKVPILGTDPESIDIAEDREKFRDLINQLGLKQPESLTARTKEEALRRAKELGYPLLVRPSYVLGGRAMRIVYEEGELVEYLQEAVEVSYQRPILLDRYLSDSVEVDVDAIGDGEDFLIGAVMEHIEEAGVHSGDSAASIPPYTLGEDTVEEIKRQTRLIAKALKVKGLINLQFAVKDGEVYVLEVNPRASRTVPFVSKSIGYSLAKLAAKVCVGRKLRELVPEVFERLEKGNVHYCSDFLPKDWNYYTVKEVVFPWNRFPEVDPLLGPEMKSTGEVMGIDKKFGLAYYKAQLAAGSRLPTEGRVFISVADRDKPKVFELAKGFLDLGFEVLATAGTYRFLKERGLNVKQVLKVSEGRPNIVDMIKNGEVQAVINTPTGRRARSDAYHIRRATVQQGIPYTTTVRGGYAMLEAIRCYLEHNKSFEVYSLQEVFGEV</sequence>
<keyword evidence="15" id="KW-0665">Pyrimidine biosynthesis</keyword>
<comment type="subunit">
    <text evidence="21">Composed of two chains; the small (or glutamine) chain promotes the hydrolysis of glutamine to ammonia, which is used by the large (or ammonia) chain to synthesize carbamoyl phosphate. Tetramer of heterodimers (alpha,beta)4.</text>
</comment>
<dbReference type="InterPro" id="IPR016185">
    <property type="entry name" value="PreATP-grasp_dom_sf"/>
</dbReference>
<accession>A0A7C5X536</accession>
<comment type="function">
    <text evidence="20">Large subunit of the glutamine-dependent carbamoyl phosphate synthetase (CPSase). CPSase catalyzes the formation of carbamoyl phosphate from the ammonia moiety of glutamine, carbonate, and phosphate donated by ATP, constituting the first step of 2 biosynthetic pathways, one leading to arginine and/or urea and the other to pyrimidine nucleotides. The large subunit (synthetase) binds the substrates ammonia (free or transferred from glutamine from the small subunit), hydrogencarbonate and ATP and carries out an ATP-coupled ligase reaction, activating hydrogencarbonate by forming carboxy phosphate which reacts with ammonia to form carbamoyl phosphate.</text>
</comment>
<dbReference type="EC" id="6.3.4.16" evidence="17"/>
<evidence type="ECO:0000256" key="7">
    <source>
        <dbReference type="ARBA" id="ARBA00022571"/>
    </source>
</evidence>
<keyword evidence="7" id="KW-0055">Arginine biosynthesis</keyword>
<comment type="cofactor">
    <cofactor evidence="1">
        <name>Mn(2+)</name>
        <dbReference type="ChEBI" id="CHEBI:29035"/>
    </cofactor>
</comment>
<evidence type="ECO:0000256" key="2">
    <source>
        <dbReference type="ARBA" id="ARBA00001946"/>
    </source>
</evidence>
<evidence type="ECO:0000259" key="26">
    <source>
        <dbReference type="PROSITE" id="PS51855"/>
    </source>
</evidence>
<keyword evidence="8 27" id="KW-0436">Ligase</keyword>
<dbReference type="PRINTS" id="PR00098">
    <property type="entry name" value="CPSASE"/>
</dbReference>
<dbReference type="EMBL" id="DSAC01000110">
    <property type="protein sequence ID" value="HHO74718.1"/>
    <property type="molecule type" value="Genomic_DNA"/>
</dbReference>
<dbReference type="GO" id="GO:0004088">
    <property type="term" value="F:carbamoyl-phosphate synthase (glutamine-hydrolyzing) activity"/>
    <property type="evidence" value="ECO:0007669"/>
    <property type="project" value="UniProtKB-EC"/>
</dbReference>
<evidence type="ECO:0000256" key="19">
    <source>
        <dbReference type="ARBA" id="ARBA00048816"/>
    </source>
</evidence>
<proteinExistence type="inferred from homology"/>
<feature type="domain" description="MGS-like" evidence="26">
    <location>
        <begin position="394"/>
        <end position="533"/>
    </location>
</feature>
<reference evidence="27" key="1">
    <citation type="journal article" date="2020" name="mSystems">
        <title>Genome- and Community-Level Interaction Insights into Carbon Utilization and Element Cycling Functions of Hydrothermarchaeota in Hydrothermal Sediment.</title>
        <authorList>
            <person name="Zhou Z."/>
            <person name="Liu Y."/>
            <person name="Xu W."/>
            <person name="Pan J."/>
            <person name="Luo Z.H."/>
            <person name="Li M."/>
        </authorList>
    </citation>
    <scope>NUCLEOTIDE SEQUENCE [LARGE SCALE GENOMIC DNA]</scope>
    <source>
        <strain evidence="27">SpSt-114</strain>
    </source>
</reference>
<dbReference type="PANTHER" id="PTHR11405">
    <property type="entry name" value="CARBAMOYLTRANSFERASE FAMILY MEMBER"/>
    <property type="match status" value="1"/>
</dbReference>
<evidence type="ECO:0000256" key="21">
    <source>
        <dbReference type="ARBA" id="ARBA00062056"/>
    </source>
</evidence>
<dbReference type="SUPFAM" id="SSF52335">
    <property type="entry name" value="Methylglyoxal synthase-like"/>
    <property type="match status" value="1"/>
</dbReference>
<dbReference type="UniPathway" id="UPA00070">
    <property type="reaction ID" value="UER00115"/>
</dbReference>
<dbReference type="InterPro" id="IPR005483">
    <property type="entry name" value="CPSase_dom"/>
</dbReference>
<comment type="similarity">
    <text evidence="5">Belongs to the CarB family.</text>
</comment>
<dbReference type="InterPro" id="IPR005479">
    <property type="entry name" value="CPAse_ATP-bd"/>
</dbReference>
<comment type="catalytic activity">
    <reaction evidence="18">
        <text>hydrogencarbonate + NH4(+) + 2 ATP = carbamoyl phosphate + 2 ADP + phosphate + 2 H(+)</text>
        <dbReference type="Rhea" id="RHEA:18029"/>
        <dbReference type="ChEBI" id="CHEBI:15378"/>
        <dbReference type="ChEBI" id="CHEBI:17544"/>
        <dbReference type="ChEBI" id="CHEBI:28938"/>
        <dbReference type="ChEBI" id="CHEBI:30616"/>
        <dbReference type="ChEBI" id="CHEBI:43474"/>
        <dbReference type="ChEBI" id="CHEBI:58228"/>
        <dbReference type="ChEBI" id="CHEBI:456216"/>
        <dbReference type="EC" id="6.3.4.16"/>
    </reaction>
</comment>
<feature type="domain" description="ATP-grasp" evidence="25">
    <location>
        <begin position="120"/>
        <end position="311"/>
    </location>
</feature>
<dbReference type="EC" id="6.3.5.5" evidence="6"/>
<dbReference type="Gene3D" id="3.40.50.1380">
    <property type="entry name" value="Methylglyoxal synthase-like domain"/>
    <property type="match status" value="1"/>
</dbReference>
<dbReference type="Pfam" id="PF25596">
    <property type="entry name" value="CPSase_L_D1"/>
    <property type="match status" value="1"/>
</dbReference>
<dbReference type="PROSITE" id="PS51855">
    <property type="entry name" value="MGS"/>
    <property type="match status" value="1"/>
</dbReference>
<dbReference type="FunFam" id="3.30.1490.20:FF:000001">
    <property type="entry name" value="Carbamoyl-phosphate synthase large chain"/>
    <property type="match status" value="1"/>
</dbReference>
<dbReference type="GO" id="GO:0046872">
    <property type="term" value="F:metal ion binding"/>
    <property type="evidence" value="ECO:0007669"/>
    <property type="project" value="UniProtKB-KW"/>
</dbReference>
<keyword evidence="14" id="KW-0460">Magnesium</keyword>
<dbReference type="InterPro" id="IPR011607">
    <property type="entry name" value="MGS-like_dom"/>
</dbReference>
<comment type="catalytic activity">
    <reaction evidence="19">
        <text>hydrogencarbonate + L-glutamine + 2 ATP + H2O = carbamoyl phosphate + L-glutamate + 2 ADP + phosphate + 2 H(+)</text>
        <dbReference type="Rhea" id="RHEA:18633"/>
        <dbReference type="ChEBI" id="CHEBI:15377"/>
        <dbReference type="ChEBI" id="CHEBI:15378"/>
        <dbReference type="ChEBI" id="CHEBI:17544"/>
        <dbReference type="ChEBI" id="CHEBI:29985"/>
        <dbReference type="ChEBI" id="CHEBI:30616"/>
        <dbReference type="ChEBI" id="CHEBI:43474"/>
        <dbReference type="ChEBI" id="CHEBI:58228"/>
        <dbReference type="ChEBI" id="CHEBI:58359"/>
        <dbReference type="ChEBI" id="CHEBI:456216"/>
        <dbReference type="EC" id="6.3.5.5"/>
    </reaction>
</comment>
<evidence type="ECO:0000313" key="27">
    <source>
        <dbReference type="EMBL" id="HHO74718.1"/>
    </source>
</evidence>
<evidence type="ECO:0000256" key="10">
    <source>
        <dbReference type="ARBA" id="ARBA00022723"/>
    </source>
</evidence>
<dbReference type="InterPro" id="IPR013815">
    <property type="entry name" value="ATP_grasp_subdomain_1"/>
</dbReference>
<dbReference type="InterPro" id="IPR011761">
    <property type="entry name" value="ATP-grasp"/>
</dbReference>
<keyword evidence="13 24" id="KW-0067">ATP-binding</keyword>
<dbReference type="Pfam" id="PF02786">
    <property type="entry name" value="CPSase_L_D2"/>
    <property type="match status" value="1"/>
</dbReference>
<keyword evidence="10" id="KW-0479">Metal-binding</keyword>
<dbReference type="GO" id="GO:0044205">
    <property type="term" value="P:'de novo' UMP biosynthetic process"/>
    <property type="evidence" value="ECO:0007669"/>
    <property type="project" value="UniProtKB-UniPathway"/>
</dbReference>
<dbReference type="GO" id="GO:0005524">
    <property type="term" value="F:ATP binding"/>
    <property type="evidence" value="ECO:0007669"/>
    <property type="project" value="UniProtKB-UniRule"/>
</dbReference>
<dbReference type="InterPro" id="IPR036914">
    <property type="entry name" value="MGS-like_dom_sf"/>
</dbReference>
<comment type="pathway">
    <text evidence="4">Amino-acid biosynthesis; L-arginine biosynthesis; carbamoyl phosphate from bicarbonate: step 1/1.</text>
</comment>
<dbReference type="Gene3D" id="3.40.50.20">
    <property type="match status" value="1"/>
</dbReference>
<dbReference type="Gene3D" id="3.30.470.20">
    <property type="entry name" value="ATP-grasp fold, B domain"/>
    <property type="match status" value="1"/>
</dbReference>
<evidence type="ECO:0000256" key="1">
    <source>
        <dbReference type="ARBA" id="ARBA00001936"/>
    </source>
</evidence>
<dbReference type="InterPro" id="IPR058047">
    <property type="entry name" value="CPSase_preATP-grasp"/>
</dbReference>
<comment type="caution">
    <text evidence="27">The sequence shown here is derived from an EMBL/GenBank/DDBJ whole genome shotgun (WGS) entry which is preliminary data.</text>
</comment>
<dbReference type="NCBIfam" id="NF003671">
    <property type="entry name" value="PRK05294.1"/>
    <property type="match status" value="1"/>
</dbReference>
<keyword evidence="9" id="KW-0028">Amino-acid biosynthesis</keyword>
<gene>
    <name evidence="27" type="primary">carB</name>
    <name evidence="27" type="ORF">ENN04_08855</name>
</gene>
<evidence type="ECO:0000256" key="23">
    <source>
        <dbReference type="ARBA" id="ARBA00083945"/>
    </source>
</evidence>
<dbReference type="Gene3D" id="3.30.1490.20">
    <property type="entry name" value="ATP-grasp fold, A domain"/>
    <property type="match status" value="1"/>
</dbReference>
<dbReference type="GO" id="GO:0006541">
    <property type="term" value="P:glutamine metabolic process"/>
    <property type="evidence" value="ECO:0007669"/>
    <property type="project" value="TreeGrafter"/>
</dbReference>
<keyword evidence="11" id="KW-0677">Repeat</keyword>
<comment type="pathway">
    <text evidence="3">Pyrimidine metabolism; UMP biosynthesis via de novo pathway; (S)-dihydroorotate from bicarbonate: step 1/3.</text>
</comment>
<keyword evidence="12 24" id="KW-0547">Nucleotide-binding</keyword>
<evidence type="ECO:0000259" key="25">
    <source>
        <dbReference type="PROSITE" id="PS50975"/>
    </source>
</evidence>
<dbReference type="PANTHER" id="PTHR11405:SF53">
    <property type="entry name" value="CARBAMOYL-PHOSPHATE SYNTHASE [AMMONIA], MITOCHONDRIAL"/>
    <property type="match status" value="1"/>
</dbReference>
<evidence type="ECO:0000256" key="9">
    <source>
        <dbReference type="ARBA" id="ARBA00022605"/>
    </source>
</evidence>
<dbReference type="Pfam" id="PF02142">
    <property type="entry name" value="MGS"/>
    <property type="match status" value="1"/>
</dbReference>
<dbReference type="FunFam" id="3.40.50.20:FF:000002">
    <property type="entry name" value="Carbamoyl-phosphate synthase large chain"/>
    <property type="match status" value="1"/>
</dbReference>
<evidence type="ECO:0000256" key="11">
    <source>
        <dbReference type="ARBA" id="ARBA00022737"/>
    </source>
</evidence>